<dbReference type="RefSeq" id="WP_177220067.1">
    <property type="nucleotide sequence ID" value="NZ_CXPG01000012.1"/>
</dbReference>
<keyword evidence="1" id="KW-0812">Transmembrane</keyword>
<proteinExistence type="predicted"/>
<organism evidence="2 3">
    <name type="scientific">Jannaschia rubra</name>
    <dbReference type="NCBI Taxonomy" id="282197"/>
    <lineage>
        <taxon>Bacteria</taxon>
        <taxon>Pseudomonadati</taxon>
        <taxon>Pseudomonadota</taxon>
        <taxon>Alphaproteobacteria</taxon>
        <taxon>Rhodobacterales</taxon>
        <taxon>Roseobacteraceae</taxon>
        <taxon>Jannaschia</taxon>
    </lineage>
</organism>
<sequence>MLPLVTAILGAVFGALTARRRKGNGFDMAQWAAVWAIIGGLLGLLALIVLARL</sequence>
<feature type="transmembrane region" description="Helical" evidence="1">
    <location>
        <begin position="28"/>
        <end position="51"/>
    </location>
</feature>
<dbReference type="AlphaFoldDB" id="A0A0M6XPQ2"/>
<dbReference type="STRING" id="282197.SAMN04488517_104231"/>
<keyword evidence="1" id="KW-0472">Membrane</keyword>
<dbReference type="EMBL" id="CXPG01000012">
    <property type="protein sequence ID" value="CTQ32004.1"/>
    <property type="molecule type" value="Genomic_DNA"/>
</dbReference>
<keyword evidence="1" id="KW-1133">Transmembrane helix</keyword>
<keyword evidence="3" id="KW-1185">Reference proteome</keyword>
<dbReference type="Proteomes" id="UP000048908">
    <property type="component" value="Unassembled WGS sequence"/>
</dbReference>
<protein>
    <recommendedName>
        <fullName evidence="4">Apolipoprotein acyltransferase</fullName>
    </recommendedName>
</protein>
<evidence type="ECO:0008006" key="4">
    <source>
        <dbReference type="Google" id="ProtNLM"/>
    </source>
</evidence>
<evidence type="ECO:0000313" key="2">
    <source>
        <dbReference type="EMBL" id="CTQ32004.1"/>
    </source>
</evidence>
<gene>
    <name evidence="2" type="ORF">JAN5088_00763</name>
</gene>
<reference evidence="2 3" key="1">
    <citation type="submission" date="2015-07" db="EMBL/GenBank/DDBJ databases">
        <authorList>
            <person name="Noorani M."/>
        </authorList>
    </citation>
    <scope>NUCLEOTIDE SEQUENCE [LARGE SCALE GENOMIC DNA]</scope>
    <source>
        <strain evidence="2 3">CECT 5088</strain>
    </source>
</reference>
<evidence type="ECO:0000256" key="1">
    <source>
        <dbReference type="SAM" id="Phobius"/>
    </source>
</evidence>
<accession>A0A0M6XPQ2</accession>
<evidence type="ECO:0000313" key="3">
    <source>
        <dbReference type="Proteomes" id="UP000048908"/>
    </source>
</evidence>
<name>A0A0M6XPQ2_9RHOB</name>